<dbReference type="SMART" id="SM00563">
    <property type="entry name" value="PlsC"/>
    <property type="match status" value="1"/>
</dbReference>
<dbReference type="GO" id="GO:0035965">
    <property type="term" value="P:cardiolipin acyl-chain remodeling"/>
    <property type="evidence" value="ECO:0007669"/>
    <property type="project" value="TreeGrafter"/>
</dbReference>
<name>A0A0R3WB09_TAEAS</name>
<dbReference type="GO" id="GO:0005741">
    <property type="term" value="C:mitochondrial outer membrane"/>
    <property type="evidence" value="ECO:0007669"/>
    <property type="project" value="UniProtKB-SubCell"/>
</dbReference>
<evidence type="ECO:0000256" key="11">
    <source>
        <dbReference type="ARBA" id="ARBA00047906"/>
    </source>
</evidence>
<evidence type="ECO:0000313" key="15">
    <source>
        <dbReference type="EMBL" id="VDK39008.1"/>
    </source>
</evidence>
<comment type="catalytic activity">
    <reaction evidence="12">
        <text>1,2-di-(9Z-octadecenoyl)-sn-glycero-3-phosphocholine + 1-hexadecanoyl-sn-glycero-3-phosphocholine = 1-hexadecanoyl-2-(9Z-octadecenoyl)-sn-glycero-3-phosphocholine + 1-(9Z-octadecenoyl)-sn-glycero-3-phosphocholine</text>
        <dbReference type="Rhea" id="RHEA:43816"/>
        <dbReference type="ChEBI" id="CHEBI:28610"/>
        <dbReference type="ChEBI" id="CHEBI:72998"/>
        <dbReference type="ChEBI" id="CHEBI:73001"/>
        <dbReference type="ChEBI" id="CHEBI:74669"/>
    </reaction>
    <physiologicalReaction direction="left-to-right" evidence="12">
        <dbReference type="Rhea" id="RHEA:43817"/>
    </physiologicalReaction>
    <physiologicalReaction direction="right-to-left" evidence="12">
        <dbReference type="Rhea" id="RHEA:43818"/>
    </physiologicalReaction>
</comment>
<dbReference type="STRING" id="60517.A0A0R3WB09"/>
<sequence length="305" mass="34596">MTCEYTRASHLMKDTSHTPTDLAYRLYRDACGRSLGQRVFHMIPILMTTSLVKLAFLRHRFKMINEITFLDIVKNRPAYKPLITISNHYSCLDDLILFGQALPYKLLLDADRLRWTLAAVDICFVNKLYSVFFASGKGIPVWRRVRDPETGNILLPGLGVCQPSMEFCLDLLNAGHWIHLFSQGRVILPHERNNETNIRLRWGVGRLLAEASVDPVVLPIWHCGIDEMSPCKQPYVRHTLARLFGPRISVTALVGAPFEVGDLVRKSLGTGTNLYSRLTASVQRALYQLKPIAEAEHAKHKASLY</sequence>
<keyword evidence="3" id="KW-0808">Transferase</keyword>
<evidence type="ECO:0000259" key="14">
    <source>
        <dbReference type="SMART" id="SM00563"/>
    </source>
</evidence>
<dbReference type="PANTHER" id="PTHR12497:SF0">
    <property type="entry name" value="TAFAZZIN"/>
    <property type="match status" value="1"/>
</dbReference>
<keyword evidence="7" id="KW-0496">Mitochondrion</keyword>
<keyword evidence="5" id="KW-0999">Mitochondrion inner membrane</keyword>
<comment type="subcellular location">
    <subcellularLocation>
        <location evidence="1">Mitochondrion inner membrane</location>
        <topology evidence="1">Peripheral membrane protein</topology>
        <orientation evidence="1">Intermembrane side</orientation>
    </subcellularLocation>
    <subcellularLocation>
        <location evidence="10">Mitochondrion outer membrane</location>
        <topology evidence="10">Peripheral membrane protein</topology>
        <orientation evidence="10">Intermembrane side</orientation>
    </subcellularLocation>
</comment>
<dbReference type="AlphaFoldDB" id="A0A0R3WB09"/>
<feature type="domain" description="Phospholipid/glycerol acyltransferase" evidence="14">
    <location>
        <begin position="82"/>
        <end position="225"/>
    </location>
</feature>
<keyword evidence="16" id="KW-1185">Reference proteome</keyword>
<dbReference type="InterPro" id="IPR000872">
    <property type="entry name" value="Tafazzin"/>
</dbReference>
<comment type="similarity">
    <text evidence="2 13">Belongs to the taffazin family.</text>
</comment>
<keyword evidence="4" id="KW-1000">Mitochondrion outer membrane</keyword>
<dbReference type="SUPFAM" id="SSF69593">
    <property type="entry name" value="Glycerol-3-phosphate (1)-acyltransferase"/>
    <property type="match status" value="1"/>
</dbReference>
<keyword evidence="6" id="KW-0443">Lipid metabolism</keyword>
<dbReference type="GO" id="GO:0007007">
    <property type="term" value="P:inner mitochondrial membrane organization"/>
    <property type="evidence" value="ECO:0007669"/>
    <property type="project" value="TreeGrafter"/>
</dbReference>
<evidence type="ECO:0000256" key="8">
    <source>
        <dbReference type="ARBA" id="ARBA00023136"/>
    </source>
</evidence>
<evidence type="ECO:0000256" key="3">
    <source>
        <dbReference type="ARBA" id="ARBA00022679"/>
    </source>
</evidence>
<dbReference type="PRINTS" id="PR00979">
    <property type="entry name" value="TAFAZZIN"/>
</dbReference>
<organism evidence="17">
    <name type="scientific">Taenia asiatica</name>
    <name type="common">Asian tapeworm</name>
    <dbReference type="NCBI Taxonomy" id="60517"/>
    <lineage>
        <taxon>Eukaryota</taxon>
        <taxon>Metazoa</taxon>
        <taxon>Spiralia</taxon>
        <taxon>Lophotrochozoa</taxon>
        <taxon>Platyhelminthes</taxon>
        <taxon>Cestoda</taxon>
        <taxon>Eucestoda</taxon>
        <taxon>Cyclophyllidea</taxon>
        <taxon>Taeniidae</taxon>
        <taxon>Taenia</taxon>
    </lineage>
</organism>
<evidence type="ECO:0000313" key="16">
    <source>
        <dbReference type="Proteomes" id="UP000282613"/>
    </source>
</evidence>
<evidence type="ECO:0000256" key="7">
    <source>
        <dbReference type="ARBA" id="ARBA00023128"/>
    </source>
</evidence>
<evidence type="ECO:0000256" key="10">
    <source>
        <dbReference type="ARBA" id="ARBA00024323"/>
    </source>
</evidence>
<gene>
    <name evidence="15" type="ORF">TASK_LOCUS7785</name>
</gene>
<evidence type="ECO:0000256" key="5">
    <source>
        <dbReference type="ARBA" id="ARBA00022792"/>
    </source>
</evidence>
<dbReference type="EMBL" id="UYRS01018675">
    <property type="protein sequence ID" value="VDK39008.1"/>
    <property type="molecule type" value="Genomic_DNA"/>
</dbReference>
<accession>A0A0R3WB09</accession>
<evidence type="ECO:0000256" key="9">
    <source>
        <dbReference type="ARBA" id="ARBA00023315"/>
    </source>
</evidence>
<keyword evidence="8" id="KW-0472">Membrane</keyword>
<comment type="catalytic activity">
    <reaction evidence="11">
        <text>1'-[1,2-diacyl-sn-glycero-3-phospho],3'-[1-acyl-sn-glycero-3-phospho]-glycerol + a 1,2-diacyl-sn-glycero-3-phosphocholine = a cardiolipin + a 1-acyl-sn-glycero-3-phosphocholine</text>
        <dbReference type="Rhea" id="RHEA:33731"/>
        <dbReference type="ChEBI" id="CHEBI:57643"/>
        <dbReference type="ChEBI" id="CHEBI:58168"/>
        <dbReference type="ChEBI" id="CHEBI:62237"/>
        <dbReference type="ChEBI" id="CHEBI:64743"/>
    </reaction>
    <physiologicalReaction direction="left-to-right" evidence="11">
        <dbReference type="Rhea" id="RHEA:33732"/>
    </physiologicalReaction>
    <physiologicalReaction direction="right-to-left" evidence="11">
        <dbReference type="Rhea" id="RHEA:33733"/>
    </physiologicalReaction>
</comment>
<dbReference type="GO" id="GO:0005743">
    <property type="term" value="C:mitochondrial inner membrane"/>
    <property type="evidence" value="ECO:0007669"/>
    <property type="project" value="UniProtKB-SubCell"/>
</dbReference>
<reference evidence="15 16" key="2">
    <citation type="submission" date="2018-11" db="EMBL/GenBank/DDBJ databases">
        <authorList>
            <consortium name="Pathogen Informatics"/>
        </authorList>
    </citation>
    <scope>NUCLEOTIDE SEQUENCE [LARGE SCALE GENOMIC DNA]</scope>
</reference>
<dbReference type="Pfam" id="PF01553">
    <property type="entry name" value="Acyltransferase"/>
    <property type="match status" value="1"/>
</dbReference>
<reference evidence="17" key="1">
    <citation type="submission" date="2017-02" db="UniProtKB">
        <authorList>
            <consortium name="WormBaseParasite"/>
        </authorList>
    </citation>
    <scope>IDENTIFICATION</scope>
</reference>
<keyword evidence="9" id="KW-0012">Acyltransferase</keyword>
<evidence type="ECO:0000256" key="1">
    <source>
        <dbReference type="ARBA" id="ARBA00004137"/>
    </source>
</evidence>
<protein>
    <recommendedName>
        <fullName evidence="13">Tafazzin family protein</fullName>
    </recommendedName>
</protein>
<dbReference type="GO" id="GO:0047184">
    <property type="term" value="F:1-acylglycerophosphocholine O-acyltransferase activity"/>
    <property type="evidence" value="ECO:0007669"/>
    <property type="project" value="TreeGrafter"/>
</dbReference>
<evidence type="ECO:0000256" key="2">
    <source>
        <dbReference type="ARBA" id="ARBA00010524"/>
    </source>
</evidence>
<dbReference type="Proteomes" id="UP000282613">
    <property type="component" value="Unassembled WGS sequence"/>
</dbReference>
<evidence type="ECO:0000256" key="12">
    <source>
        <dbReference type="ARBA" id="ARBA00049543"/>
    </source>
</evidence>
<evidence type="ECO:0000256" key="4">
    <source>
        <dbReference type="ARBA" id="ARBA00022787"/>
    </source>
</evidence>
<evidence type="ECO:0000313" key="17">
    <source>
        <dbReference type="WBParaSite" id="TASK_0000778401-mRNA-1"/>
    </source>
</evidence>
<evidence type="ECO:0000256" key="13">
    <source>
        <dbReference type="RuleBase" id="RU365062"/>
    </source>
</evidence>
<dbReference type="InterPro" id="IPR002123">
    <property type="entry name" value="Plipid/glycerol_acylTrfase"/>
</dbReference>
<proteinExistence type="inferred from homology"/>
<evidence type="ECO:0000256" key="6">
    <source>
        <dbReference type="ARBA" id="ARBA00023098"/>
    </source>
</evidence>
<dbReference type="OrthoDB" id="193467at2759"/>
<dbReference type="PANTHER" id="PTHR12497">
    <property type="entry name" value="TAZ PROTEIN TAFAZZIN"/>
    <property type="match status" value="1"/>
</dbReference>
<dbReference type="WBParaSite" id="TASK_0000778401-mRNA-1">
    <property type="protein sequence ID" value="TASK_0000778401-mRNA-1"/>
    <property type="gene ID" value="TASK_0000778401"/>
</dbReference>